<dbReference type="Pfam" id="PF17791">
    <property type="entry name" value="MG3"/>
    <property type="match status" value="1"/>
</dbReference>
<dbReference type="InterPro" id="IPR040839">
    <property type="entry name" value="MG4"/>
</dbReference>
<dbReference type="Gene3D" id="2.60.40.1940">
    <property type="match status" value="1"/>
</dbReference>
<dbReference type="InterPro" id="IPR041555">
    <property type="entry name" value="MG3"/>
</dbReference>
<proteinExistence type="predicted"/>
<comment type="caution">
    <text evidence="3">The sequence shown here is derived from an EMBL/GenBank/DDBJ whole genome shotgun (WGS) entry which is preliminary data.</text>
</comment>
<reference evidence="3 4" key="1">
    <citation type="journal article" date="2021" name="Elife">
        <title>Chloroplast acquisition without the gene transfer in kleptoplastic sea slugs, Plakobranchus ocellatus.</title>
        <authorList>
            <person name="Maeda T."/>
            <person name="Takahashi S."/>
            <person name="Yoshida T."/>
            <person name="Shimamura S."/>
            <person name="Takaki Y."/>
            <person name="Nagai Y."/>
            <person name="Toyoda A."/>
            <person name="Suzuki Y."/>
            <person name="Arimoto A."/>
            <person name="Ishii H."/>
            <person name="Satoh N."/>
            <person name="Nishiyama T."/>
            <person name="Hasebe M."/>
            <person name="Maruyama T."/>
            <person name="Minagawa J."/>
            <person name="Obokata J."/>
            <person name="Shigenobu S."/>
        </authorList>
    </citation>
    <scope>NUCLEOTIDE SEQUENCE [LARGE SCALE GENOMIC DNA]</scope>
</reference>
<organism evidence="3 4">
    <name type="scientific">Plakobranchus ocellatus</name>
    <dbReference type="NCBI Taxonomy" id="259542"/>
    <lineage>
        <taxon>Eukaryota</taxon>
        <taxon>Metazoa</taxon>
        <taxon>Spiralia</taxon>
        <taxon>Lophotrochozoa</taxon>
        <taxon>Mollusca</taxon>
        <taxon>Gastropoda</taxon>
        <taxon>Heterobranchia</taxon>
        <taxon>Euthyneura</taxon>
        <taxon>Panpulmonata</taxon>
        <taxon>Sacoglossa</taxon>
        <taxon>Placobranchoidea</taxon>
        <taxon>Plakobranchidae</taxon>
        <taxon>Plakobranchus</taxon>
    </lineage>
</organism>
<evidence type="ECO:0000259" key="1">
    <source>
        <dbReference type="Pfam" id="PF17789"/>
    </source>
</evidence>
<dbReference type="Gene3D" id="2.60.40.10">
    <property type="entry name" value="Immunoglobulins"/>
    <property type="match status" value="1"/>
</dbReference>
<feature type="domain" description="Macroglobulin" evidence="1">
    <location>
        <begin position="299"/>
        <end position="355"/>
    </location>
</feature>
<name>A0AAV3YAZ4_9GAST</name>
<dbReference type="Pfam" id="PF17789">
    <property type="entry name" value="MG4"/>
    <property type="match status" value="1"/>
</dbReference>
<sequence length="422" mass="48057">MSRNVVIAPGSLPVHSTLSRPLPSLVTSMVSSPRIDFNSLWILKDDRNSDLFKLITSMGDTLIKIERSSAGNKNSPTSCQTVHPSAAKNSITERCLMRRSLDIDSIYIKDPNGFRIEQYLNLTTKGLISLDFHLGKEAKQGSWKIEVNLDTSDEDKEQKTVGKFTVKEYFPPPFEITIEPPPYIMLNDQIVSGRVCGRYTYGKKVRGNLSLDVCWIRPRFFIYRVPLMKCHHIDTRLDGCYNFSVNSSLMRVESHVSCELHFEASITEFGTGITLFQKHTGPQEEKYPLTIRFDDYSIDYFKPRLPYYNKVIVTKLDGTPASGEAIEVTADSRDKSLRFQKNFTTDESGVIKFALCGNFTEVTKGIRIIALATNYDRDEFQDFWDLHVSIKTKISSTIKHLELRSLGDKVCKILRSQALRPH</sequence>
<dbReference type="InterPro" id="IPR013783">
    <property type="entry name" value="Ig-like_fold"/>
</dbReference>
<dbReference type="PANTHER" id="PTHR11412">
    <property type="entry name" value="MACROGLOBULIN / COMPLEMENT"/>
    <property type="match status" value="1"/>
</dbReference>
<dbReference type="EMBL" id="BLXT01001319">
    <property type="protein sequence ID" value="GFN84500.1"/>
    <property type="molecule type" value="Genomic_DNA"/>
</dbReference>
<keyword evidence="4" id="KW-1185">Reference proteome</keyword>
<evidence type="ECO:0000313" key="4">
    <source>
        <dbReference type="Proteomes" id="UP000735302"/>
    </source>
</evidence>
<dbReference type="InterPro" id="IPR050473">
    <property type="entry name" value="A2M/Complement_sys"/>
</dbReference>
<dbReference type="Proteomes" id="UP000735302">
    <property type="component" value="Unassembled WGS sequence"/>
</dbReference>
<dbReference type="Gene3D" id="2.60.40.1930">
    <property type="match status" value="1"/>
</dbReference>
<dbReference type="PANTHER" id="PTHR11412:SF171">
    <property type="entry name" value="PREGNANCY ZONE PROTEIN-LIKE PROTEIN"/>
    <property type="match status" value="1"/>
</dbReference>
<feature type="domain" description="Macroglobulin" evidence="2">
    <location>
        <begin position="168"/>
        <end position="249"/>
    </location>
</feature>
<evidence type="ECO:0000313" key="3">
    <source>
        <dbReference type="EMBL" id="GFN84500.1"/>
    </source>
</evidence>
<gene>
    <name evidence="3" type="ORF">PoB_001100600</name>
</gene>
<protein>
    <submittedName>
        <fullName evidence="3">Alpha-2-macroglobulin-like protein</fullName>
    </submittedName>
</protein>
<accession>A0AAV3YAZ4</accession>
<evidence type="ECO:0000259" key="2">
    <source>
        <dbReference type="Pfam" id="PF17791"/>
    </source>
</evidence>
<dbReference type="AlphaFoldDB" id="A0AAV3YAZ4"/>